<feature type="domain" description="EB" evidence="2">
    <location>
        <begin position="569"/>
        <end position="621"/>
    </location>
</feature>
<keyword evidence="1" id="KW-0732">Signal</keyword>
<dbReference type="STRING" id="7395.A0A1A9VEP8"/>
<feature type="chain" id="PRO_5008399311" description="EB domain-containing protein" evidence="1">
    <location>
        <begin position="25"/>
        <end position="668"/>
    </location>
</feature>
<organism evidence="3 4">
    <name type="scientific">Glossina austeni</name>
    <name type="common">Savannah tsetse fly</name>
    <dbReference type="NCBI Taxonomy" id="7395"/>
    <lineage>
        <taxon>Eukaryota</taxon>
        <taxon>Metazoa</taxon>
        <taxon>Ecdysozoa</taxon>
        <taxon>Arthropoda</taxon>
        <taxon>Hexapoda</taxon>
        <taxon>Insecta</taxon>
        <taxon>Pterygota</taxon>
        <taxon>Neoptera</taxon>
        <taxon>Endopterygota</taxon>
        <taxon>Diptera</taxon>
        <taxon>Brachycera</taxon>
        <taxon>Muscomorpha</taxon>
        <taxon>Hippoboscoidea</taxon>
        <taxon>Glossinidae</taxon>
        <taxon>Glossina</taxon>
    </lineage>
</organism>
<feature type="signal peptide" evidence="1">
    <location>
        <begin position="1"/>
        <end position="24"/>
    </location>
</feature>
<dbReference type="EnsemblMetazoa" id="GAUT034958-RA">
    <property type="protein sequence ID" value="GAUT034958-PA"/>
    <property type="gene ID" value="GAUT034958"/>
</dbReference>
<proteinExistence type="predicted"/>
<dbReference type="VEuPathDB" id="VectorBase:GAUT034958"/>
<sequence length="668" mass="74599">MLERSAYSLVLLTFTIRLHSETHALYWPCESNHNCTANGSLCISATGQCECKEFDYVFSGDYTKCLKNSLFGDTCEEDIQCNLMPSAAYCKSGVCGCIDKETYIEGSCKQLSNLEQYCDESQICDFGYDRDSVQCKCNGTDAKCTCACADGYYFYGYFRRHGNICRRKSTEIDDACVVNEDCRNLGDNVKCMSLTCQHVDEIKAINSLPVKDIANSSISESEKNSFISSDLSSSECVQPQGPLLKNHSWSNEFSPKTKSNIAEDNRTNFDFELQEHLLPLGTKIVDVHKSHEAKDKSHVVGSSCTENGKPCPNLSYSFCSSNKCLCKRGYYHKNGKCFAELGELILSSDDCESELDPTAKRCVCPKNYFYEKSLRECRKPIQFHLSCTSDSQCSPFGDAYCHLEIPRRCTCEEYAEYNALLQMCVYTGTLNVKCNTDDDCPTKHSVCSNNRCKCGQYYIENGHECSAGVGAVCAKNDDCFAPNSECTSSHSSDYEQKNKICQCRRGFVHFRDECLSEGSSNAEILQIFCKEFSYLIFIVLLAEDIGAECVDSEQCKLLGASCNNGRCSCTYQQHFTNGYCETKKGIGELCSKATECYIEKDSKNLECRNSICQCRYGFQSDVDKKDCIRVVPSKKNSSGKPSALKVVTFLLIGSAFLVTSAAIKQAYY</sequence>
<name>A0A1A9VEP8_GLOAU</name>
<keyword evidence="4" id="KW-1185">Reference proteome</keyword>
<evidence type="ECO:0000313" key="4">
    <source>
        <dbReference type="Proteomes" id="UP000078200"/>
    </source>
</evidence>
<dbReference type="Pfam" id="PF01683">
    <property type="entry name" value="EB"/>
    <property type="match status" value="2"/>
</dbReference>
<protein>
    <recommendedName>
        <fullName evidence="2">EB domain-containing protein</fullName>
    </recommendedName>
</protein>
<accession>A0A1A9VEP8</accession>
<dbReference type="AlphaFoldDB" id="A0A1A9VEP8"/>
<evidence type="ECO:0000259" key="2">
    <source>
        <dbReference type="Pfam" id="PF01683"/>
    </source>
</evidence>
<feature type="domain" description="EB" evidence="2">
    <location>
        <begin position="63"/>
        <end position="101"/>
    </location>
</feature>
<evidence type="ECO:0000313" key="3">
    <source>
        <dbReference type="EnsemblMetazoa" id="GAUT034958-PA"/>
    </source>
</evidence>
<reference evidence="3" key="1">
    <citation type="submission" date="2020-05" db="UniProtKB">
        <authorList>
            <consortium name="EnsemblMetazoa"/>
        </authorList>
    </citation>
    <scope>IDENTIFICATION</scope>
    <source>
        <strain evidence="3">TTRI</strain>
    </source>
</reference>
<dbReference type="PANTHER" id="PTHR39069:SF8">
    <property type="entry name" value="FI17111P1"/>
    <property type="match status" value="1"/>
</dbReference>
<dbReference type="PANTHER" id="PTHR39069">
    <property type="entry name" value="ECDYSONE-INDUCIBLE GENE E1, ISOFORM A"/>
    <property type="match status" value="1"/>
</dbReference>
<dbReference type="Proteomes" id="UP000078200">
    <property type="component" value="Unassembled WGS sequence"/>
</dbReference>
<dbReference type="InterPro" id="IPR006149">
    <property type="entry name" value="EB_dom"/>
</dbReference>
<evidence type="ECO:0000256" key="1">
    <source>
        <dbReference type="SAM" id="SignalP"/>
    </source>
</evidence>